<dbReference type="SMART" id="SM00421">
    <property type="entry name" value="HTH_LUXR"/>
    <property type="match status" value="1"/>
</dbReference>
<dbReference type="InterPro" id="IPR051797">
    <property type="entry name" value="TrmB-like"/>
</dbReference>
<dbReference type="PROSITE" id="PS50043">
    <property type="entry name" value="HTH_LUXR_2"/>
    <property type="match status" value="1"/>
</dbReference>
<accession>A0ABX8TQZ6</accession>
<evidence type="ECO:0000259" key="1">
    <source>
        <dbReference type="PROSITE" id="PS50043"/>
    </source>
</evidence>
<keyword evidence="3" id="KW-1185">Reference proteome</keyword>
<reference evidence="2 3" key="1">
    <citation type="journal article" date="2021" name="ACS Chem. Biol.">
        <title>Genomic-Led Discovery of a Novel Glycopeptide Antibiotic by Nonomuraea coxensis DSM 45129.</title>
        <authorList>
            <person name="Yushchuk O."/>
            <person name="Vior N.M."/>
            <person name="Andreo-Vidal A."/>
            <person name="Berini F."/>
            <person name="Ruckert C."/>
            <person name="Busche T."/>
            <person name="Binda E."/>
            <person name="Kalinowski J."/>
            <person name="Truman A.W."/>
            <person name="Marinelli F."/>
        </authorList>
    </citation>
    <scope>NUCLEOTIDE SEQUENCE [LARGE SCALE GENOMIC DNA]</scope>
    <source>
        <strain evidence="2 3">DSM 45129</strain>
    </source>
</reference>
<dbReference type="PANTHER" id="PTHR34293:SF1">
    <property type="entry name" value="HTH-TYPE TRANSCRIPTIONAL REGULATOR TRMBL2"/>
    <property type="match status" value="1"/>
</dbReference>
<sequence>MSELYHEAADRRAPAHLVEVVTGRETVRHRVDSARRSARQELRIFDKPPYAVEPIPHKAEATVSLLIERGGGVRTIFDQAALELPGRLAGDIGKATAKGVRHRVLPELPTKLVLVDDRLAIVPLQAMPEVLDSAVFVYRSALLEGLAALFETLWRIALPLDPAHPGADQSGADQSEQPSDDERHLLKLLSTGVPDEAIARALGLSERTCRRRIHHLMERLNARTRFQLARQAARRGWLDDLPD</sequence>
<evidence type="ECO:0000313" key="3">
    <source>
        <dbReference type="Proteomes" id="UP000824681"/>
    </source>
</evidence>
<dbReference type="Pfam" id="PF00196">
    <property type="entry name" value="GerE"/>
    <property type="match status" value="1"/>
</dbReference>
<evidence type="ECO:0000313" key="2">
    <source>
        <dbReference type="EMBL" id="QYC37803.1"/>
    </source>
</evidence>
<organism evidence="2 3">
    <name type="scientific">Nonomuraea coxensis DSM 45129</name>
    <dbReference type="NCBI Taxonomy" id="1122611"/>
    <lineage>
        <taxon>Bacteria</taxon>
        <taxon>Bacillati</taxon>
        <taxon>Actinomycetota</taxon>
        <taxon>Actinomycetes</taxon>
        <taxon>Streptosporangiales</taxon>
        <taxon>Streptosporangiaceae</taxon>
        <taxon>Nonomuraea</taxon>
    </lineage>
</organism>
<dbReference type="InterPro" id="IPR036388">
    <property type="entry name" value="WH-like_DNA-bd_sf"/>
</dbReference>
<feature type="domain" description="HTH luxR-type" evidence="1">
    <location>
        <begin position="171"/>
        <end position="236"/>
    </location>
</feature>
<dbReference type="Proteomes" id="UP000824681">
    <property type="component" value="Chromosome"/>
</dbReference>
<dbReference type="InterPro" id="IPR016032">
    <property type="entry name" value="Sig_transdc_resp-reg_C-effctor"/>
</dbReference>
<dbReference type="SUPFAM" id="SSF46894">
    <property type="entry name" value="C-terminal effector domain of the bipartite response regulators"/>
    <property type="match status" value="1"/>
</dbReference>
<name>A0ABX8TQZ6_9ACTN</name>
<proteinExistence type="predicted"/>
<dbReference type="CDD" id="cd06170">
    <property type="entry name" value="LuxR_C_like"/>
    <property type="match status" value="1"/>
</dbReference>
<gene>
    <name evidence="2" type="ORF">Nocox_00835</name>
</gene>
<dbReference type="InterPro" id="IPR000792">
    <property type="entry name" value="Tscrpt_reg_LuxR_C"/>
</dbReference>
<dbReference type="EMBL" id="CP068985">
    <property type="protein sequence ID" value="QYC37803.1"/>
    <property type="molecule type" value="Genomic_DNA"/>
</dbReference>
<dbReference type="PANTHER" id="PTHR34293">
    <property type="entry name" value="HTH-TYPE TRANSCRIPTIONAL REGULATOR TRMBL2"/>
    <property type="match status" value="1"/>
</dbReference>
<dbReference type="RefSeq" id="WP_020542401.1">
    <property type="nucleotide sequence ID" value="NZ_CP068985.1"/>
</dbReference>
<protein>
    <submittedName>
        <fullName evidence="2">Bacterial regulatory protein, LuxR family</fullName>
    </submittedName>
</protein>
<dbReference type="Gene3D" id="1.10.10.10">
    <property type="entry name" value="Winged helix-like DNA-binding domain superfamily/Winged helix DNA-binding domain"/>
    <property type="match status" value="1"/>
</dbReference>